<dbReference type="EMBL" id="GECZ01031641">
    <property type="protein sequence ID" value="JAS38128.1"/>
    <property type="molecule type" value="Transcribed_RNA"/>
</dbReference>
<feature type="transmembrane region" description="Helical" evidence="6">
    <location>
        <begin position="159"/>
        <end position="180"/>
    </location>
</feature>
<gene>
    <name evidence="8" type="ORF">g.22871</name>
    <name evidence="9" type="ORF">g.22872</name>
</gene>
<dbReference type="GO" id="GO:0012505">
    <property type="term" value="C:endomembrane system"/>
    <property type="evidence" value="ECO:0007669"/>
    <property type="project" value="UniProtKB-SubCell"/>
</dbReference>
<reference evidence="9" key="1">
    <citation type="submission" date="2015-11" db="EMBL/GenBank/DDBJ databases">
        <title>De novo transcriptome assembly of four potential Pierce s Disease insect vectors from Arizona vineyards.</title>
        <authorList>
            <person name="Tassone E.E."/>
        </authorList>
    </citation>
    <scope>NUCLEOTIDE SEQUENCE</scope>
</reference>
<comment type="subcellular location">
    <subcellularLocation>
        <location evidence="1">Endomembrane system</location>
        <topology evidence="1">Multi-pass membrane protein</topology>
    </subcellularLocation>
</comment>
<keyword evidence="5 6" id="KW-0472">Membrane</keyword>
<feature type="transmembrane region" description="Helical" evidence="6">
    <location>
        <begin position="119"/>
        <end position="139"/>
    </location>
</feature>
<evidence type="ECO:0000313" key="8">
    <source>
        <dbReference type="EMBL" id="JAS38128.1"/>
    </source>
</evidence>
<dbReference type="InterPro" id="IPR019402">
    <property type="entry name" value="CWH43_N"/>
</dbReference>
<evidence type="ECO:0000256" key="4">
    <source>
        <dbReference type="ARBA" id="ARBA00022989"/>
    </source>
</evidence>
<keyword evidence="3 6" id="KW-0812">Transmembrane</keyword>
<feature type="transmembrane region" description="Helical" evidence="6">
    <location>
        <begin position="200"/>
        <end position="222"/>
    </location>
</feature>
<evidence type="ECO:0000256" key="3">
    <source>
        <dbReference type="ARBA" id="ARBA00022692"/>
    </source>
</evidence>
<evidence type="ECO:0000259" key="7">
    <source>
        <dbReference type="Pfam" id="PF10277"/>
    </source>
</evidence>
<dbReference type="AlphaFoldDB" id="A0A1B6FDX0"/>
<keyword evidence="4 6" id="KW-1133">Transmembrane helix</keyword>
<dbReference type="EMBL" id="GECZ01021384">
    <property type="protein sequence ID" value="JAS48385.1"/>
    <property type="molecule type" value="Transcribed_RNA"/>
</dbReference>
<evidence type="ECO:0000256" key="5">
    <source>
        <dbReference type="ARBA" id="ARBA00023136"/>
    </source>
</evidence>
<feature type="domain" description="CWH43-like N-terminal" evidence="7">
    <location>
        <begin position="6"/>
        <end position="230"/>
    </location>
</feature>
<feature type="transmembrane region" description="Helical" evidence="6">
    <location>
        <begin position="12"/>
        <end position="33"/>
    </location>
</feature>
<evidence type="ECO:0000256" key="6">
    <source>
        <dbReference type="SAM" id="Phobius"/>
    </source>
</evidence>
<feature type="transmembrane region" description="Helical" evidence="6">
    <location>
        <begin position="95"/>
        <end position="113"/>
    </location>
</feature>
<sequence length="256" mass="29020">MAINNLHLLPISLFILFPTTFLGTYIAAVLQGHVEPEFPYISDDATYSPESCVFGQLINIGSVLLCLVIYIRYCEVVQFFDDYSMSPRAEKLNRMGLWFGFLSSFGLSLVANFQETNVIYVHFAGALLCFGIGTIYFWVQAILSYHMHPVANSLAMARLRVLLSVITSVLFFVIVVTGIISHLQFHGSNPRKWHPEDGGWVLHVVSTASEWVVAICFCIYILSFSSEFREITFTHPQIFLRMGRQQILETNEEVIS</sequence>
<name>A0A1B6FDX0_9HEMI</name>
<comment type="similarity">
    <text evidence="2">Belongs to the DRAM/TMEM150 family.</text>
</comment>
<feature type="transmembrane region" description="Helical" evidence="6">
    <location>
        <begin position="53"/>
        <end position="74"/>
    </location>
</feature>
<evidence type="ECO:0000256" key="2">
    <source>
        <dbReference type="ARBA" id="ARBA00006565"/>
    </source>
</evidence>
<dbReference type="Pfam" id="PF10277">
    <property type="entry name" value="Frag1"/>
    <property type="match status" value="1"/>
</dbReference>
<dbReference type="PANTHER" id="PTHR21324:SF2">
    <property type="entry name" value="EG:22E5.9 PROTEIN"/>
    <property type="match status" value="1"/>
</dbReference>
<proteinExistence type="inferred from homology"/>
<dbReference type="InterPro" id="IPR050911">
    <property type="entry name" value="DRAM/TMEM150_Autophagy_Mod"/>
</dbReference>
<accession>A0A1B6FDX0</accession>
<evidence type="ECO:0000313" key="9">
    <source>
        <dbReference type="EMBL" id="JAS48385.1"/>
    </source>
</evidence>
<dbReference type="PANTHER" id="PTHR21324">
    <property type="entry name" value="FASTING-INDUCIBLE INTEGRAL MEMBRANE PROTEIN TM6P1-RELATED"/>
    <property type="match status" value="1"/>
</dbReference>
<organism evidence="9">
    <name type="scientific">Cuerna arida</name>
    <dbReference type="NCBI Taxonomy" id="1464854"/>
    <lineage>
        <taxon>Eukaryota</taxon>
        <taxon>Metazoa</taxon>
        <taxon>Ecdysozoa</taxon>
        <taxon>Arthropoda</taxon>
        <taxon>Hexapoda</taxon>
        <taxon>Insecta</taxon>
        <taxon>Pterygota</taxon>
        <taxon>Neoptera</taxon>
        <taxon>Paraneoptera</taxon>
        <taxon>Hemiptera</taxon>
        <taxon>Auchenorrhyncha</taxon>
        <taxon>Membracoidea</taxon>
        <taxon>Cicadellidae</taxon>
        <taxon>Cicadellinae</taxon>
        <taxon>Proconiini</taxon>
        <taxon>Cuerna</taxon>
    </lineage>
</organism>
<evidence type="ECO:0000256" key="1">
    <source>
        <dbReference type="ARBA" id="ARBA00004127"/>
    </source>
</evidence>
<protein>
    <recommendedName>
        <fullName evidence="7">CWH43-like N-terminal domain-containing protein</fullName>
    </recommendedName>
</protein>